<keyword evidence="5" id="KW-0472">Membrane</keyword>
<evidence type="ECO:0000256" key="4">
    <source>
        <dbReference type="ARBA" id="ARBA00022927"/>
    </source>
</evidence>
<comment type="subcellular location">
    <subcellularLocation>
        <location evidence="1">Endomembrane system</location>
    </subcellularLocation>
</comment>
<feature type="compositionally biased region" description="Acidic residues" evidence="6">
    <location>
        <begin position="624"/>
        <end position="669"/>
    </location>
</feature>
<evidence type="ECO:0000256" key="6">
    <source>
        <dbReference type="SAM" id="MobiDB-lite"/>
    </source>
</evidence>
<dbReference type="PANTHER" id="PTHR11134">
    <property type="entry name" value="ADAPTOR COMPLEX SUBUNIT BETA FAMILY MEMBER"/>
    <property type="match status" value="1"/>
</dbReference>
<dbReference type="GO" id="GO:0030117">
    <property type="term" value="C:membrane coat"/>
    <property type="evidence" value="ECO:0007669"/>
    <property type="project" value="InterPro"/>
</dbReference>
<evidence type="ECO:0000259" key="7">
    <source>
        <dbReference type="Pfam" id="PF01602"/>
    </source>
</evidence>
<feature type="region of interest" description="Disordered" evidence="6">
    <location>
        <begin position="597"/>
        <end position="670"/>
    </location>
</feature>
<sequence>MSGIRVPVISQIVALGIKRGCADMSPLVRRAAALAIPKCRKLDPGTEPQLLDYLSQLLGDRQYYVAGAAVLTFMDMCPDRIDLIHKHYRGLVRKLVDMDEWGQLATLRLMTTYARLCFPQKTKGPRKTATEGRSSKDFYGEDEHEEASNDFDQALDPDLSLLLRSAQPLLQSRNSAVVTAVARLYLYLTPSNSPYLPSAVSPLVSLLRNSLATQQIVLHSIVQVALALPAPFARHVGRFLVRTTDTPNVRALKLEILTIIFPHCSPHARSLVLAELSHFATASPASSSGDDCLARDAVRAIGRCAQINASDPSDPTSGRCLRLLLSLVSSGEGAANADLVAEALTVVRHLIQAEPSEHVGTVTRLAKNLDIMTSPRGRASTIWLIGEFAGIEYACGGNIAADVLRILAKGFADEAVEAKLQIVLLAAKVQIHNLNTSNADKLPEKHENEEVRDENHIQSTLSSDTSDRVSRLYNYILLLARYDVSYDLRDRARMYRALLSSPTSTQLAALLLLAPKPVPQAPSPSESRRGFVLGSASGVIGADSAGSAGLPGYKSLPEWVQAGKEPDARLRDDDEVESRQAGSVGVPLRSAIKSFAESEDGQHGLGKGIMHRSAPAKEKTLDDWLAEEGEESTDEEESEDEESESEDDEDDEDDEDEDDAETESDGDADEQAKLVRLILAMSVPSLFRPAGFTSPKHIFKNATVANVDFSGRCKKGYKTSCHIYKYWLAEMRGSSGAAVGEPKEMVHHYERMNETMIAGQACDHSSWALSVVARQQFASLIVLTCKSTWFARTPAMPQAYSRLQDIELEAAEQLTPNSPSETHGAGAYHDNEEDENDPVQEASPKYHSQSKYHSWVEFGEHNVWTLVAAAVMLAALVALTAVGIHRLLKRVPGRTFPYCTTWPADYDASYSALSKEPPPLNSSRQVLQGRPKGVKIIGLIFYGRARYVDILDCYLKRNLAVNGGVLDEVHFLKHTERQDDLAFLHDLVEAEPEHYKAFDTPRHCVGGDYGCMWEVAADRDALYVKIDDDIIFIDDDAITHLVQSRIDNPDPFGISANIVNTPVTTYIHYHSGAIQPYLPEHSTKPDRDARPTWRASELSIYSGDPEIDITSSKVNAPYKGHRWLPVDGSRVSKPARLFTPIGQAVAKEELAMDEFFMNWAVAAQQHYSLFANIENDTLARYWPGDGSAFWDTQYTRFNLNFFAVWGKDIAENMPIAADDEKDLTVTLPRRTKRPHLIDLKAVVSHFHFITQNKMILQTDLLDRYRAYANEMVCEIGNKKAPDAERCPGFT</sequence>
<keyword evidence="3" id="KW-0813">Transport</keyword>
<feature type="region of interest" description="Disordered" evidence="6">
    <location>
        <begin position="122"/>
        <end position="143"/>
    </location>
</feature>
<evidence type="ECO:0000313" key="8">
    <source>
        <dbReference type="EMBL" id="KAB8342806.1"/>
    </source>
</evidence>
<dbReference type="InterPro" id="IPR026739">
    <property type="entry name" value="AP_beta"/>
</dbReference>
<keyword evidence="4" id="KW-0653">Protein transport</keyword>
<dbReference type="InterPro" id="IPR016024">
    <property type="entry name" value="ARM-type_fold"/>
</dbReference>
<organism evidence="8 9">
    <name type="scientific">Carpinus fangiana</name>
    <dbReference type="NCBI Taxonomy" id="176857"/>
    <lineage>
        <taxon>Eukaryota</taxon>
        <taxon>Viridiplantae</taxon>
        <taxon>Streptophyta</taxon>
        <taxon>Embryophyta</taxon>
        <taxon>Tracheophyta</taxon>
        <taxon>Spermatophyta</taxon>
        <taxon>Magnoliopsida</taxon>
        <taxon>eudicotyledons</taxon>
        <taxon>Gunneridae</taxon>
        <taxon>Pentapetalae</taxon>
        <taxon>rosids</taxon>
        <taxon>fabids</taxon>
        <taxon>Fagales</taxon>
        <taxon>Betulaceae</taxon>
        <taxon>Carpinus</taxon>
    </lineage>
</organism>
<comment type="similarity">
    <text evidence="2">Belongs to the adaptor complexes large subunit family.</text>
</comment>
<evidence type="ECO:0000256" key="3">
    <source>
        <dbReference type="ARBA" id="ARBA00022448"/>
    </source>
</evidence>
<feature type="region of interest" description="Disordered" evidence="6">
    <location>
        <begin position="439"/>
        <end position="460"/>
    </location>
</feature>
<evidence type="ECO:0000256" key="2">
    <source>
        <dbReference type="ARBA" id="ARBA00006613"/>
    </source>
</evidence>
<feature type="region of interest" description="Disordered" evidence="6">
    <location>
        <begin position="814"/>
        <end position="844"/>
    </location>
</feature>
<dbReference type="InterPro" id="IPR011989">
    <property type="entry name" value="ARM-like"/>
</dbReference>
<evidence type="ECO:0000313" key="9">
    <source>
        <dbReference type="Proteomes" id="UP000327013"/>
    </source>
</evidence>
<keyword evidence="9" id="KW-1185">Reference proteome</keyword>
<evidence type="ECO:0000256" key="1">
    <source>
        <dbReference type="ARBA" id="ARBA00004308"/>
    </source>
</evidence>
<feature type="compositionally biased region" description="Basic and acidic residues" evidence="6">
    <location>
        <begin position="441"/>
        <end position="456"/>
    </location>
</feature>
<dbReference type="Proteomes" id="UP000327013">
    <property type="component" value="Unassembled WGS sequence"/>
</dbReference>
<reference evidence="8 9" key="1">
    <citation type="submission" date="2019-06" db="EMBL/GenBank/DDBJ databases">
        <title>A chromosomal-level reference genome of Carpinus fangiana (Coryloideae, Betulaceae).</title>
        <authorList>
            <person name="Yang X."/>
            <person name="Wang Z."/>
            <person name="Zhang L."/>
            <person name="Hao G."/>
            <person name="Liu J."/>
            <person name="Yang Y."/>
        </authorList>
    </citation>
    <scope>NUCLEOTIDE SEQUENCE [LARGE SCALE GENOMIC DNA]</scope>
    <source>
        <strain evidence="8">Cfa_2016G</strain>
        <tissue evidence="8">Leaf</tissue>
    </source>
</reference>
<comment type="caution">
    <text evidence="8">The sequence shown here is derived from an EMBL/GenBank/DDBJ whole genome shotgun (WGS) entry which is preliminary data.</text>
</comment>
<dbReference type="EMBL" id="VIBQ01000012">
    <property type="protein sequence ID" value="KAB8342806.1"/>
    <property type="molecule type" value="Genomic_DNA"/>
</dbReference>
<dbReference type="SUPFAM" id="SSF48371">
    <property type="entry name" value="ARM repeat"/>
    <property type="match status" value="1"/>
</dbReference>
<name>A0A5N6KSU0_9ROSI</name>
<evidence type="ECO:0000256" key="5">
    <source>
        <dbReference type="ARBA" id="ARBA00023136"/>
    </source>
</evidence>
<dbReference type="GO" id="GO:0006886">
    <property type="term" value="P:intracellular protein transport"/>
    <property type="evidence" value="ECO:0007669"/>
    <property type="project" value="InterPro"/>
</dbReference>
<feature type="compositionally biased region" description="Basic and acidic residues" evidence="6">
    <location>
        <begin position="128"/>
        <end position="141"/>
    </location>
</feature>
<feature type="domain" description="Clathrin/coatomer adaptor adaptin-like N-terminal" evidence="7">
    <location>
        <begin position="1"/>
        <end position="501"/>
    </location>
</feature>
<dbReference type="GO" id="GO:0012505">
    <property type="term" value="C:endomembrane system"/>
    <property type="evidence" value="ECO:0007669"/>
    <property type="project" value="UniProtKB-SubCell"/>
</dbReference>
<feature type="region of interest" description="Disordered" evidence="6">
    <location>
        <begin position="564"/>
        <end position="585"/>
    </location>
</feature>
<accession>A0A5N6KSU0</accession>
<gene>
    <name evidence="8" type="ORF">FH972_022404</name>
</gene>
<dbReference type="Pfam" id="PF01602">
    <property type="entry name" value="Adaptin_N"/>
    <property type="match status" value="1"/>
</dbReference>
<proteinExistence type="inferred from homology"/>
<dbReference type="GO" id="GO:0016192">
    <property type="term" value="P:vesicle-mediated transport"/>
    <property type="evidence" value="ECO:0007669"/>
    <property type="project" value="InterPro"/>
</dbReference>
<dbReference type="Gene3D" id="1.25.10.10">
    <property type="entry name" value="Leucine-rich Repeat Variant"/>
    <property type="match status" value="1"/>
</dbReference>
<dbReference type="InterPro" id="IPR002553">
    <property type="entry name" value="Clathrin/coatomer_adapt-like_N"/>
</dbReference>
<protein>
    <recommendedName>
        <fullName evidence="7">Clathrin/coatomer adaptor adaptin-like N-terminal domain-containing protein</fullName>
    </recommendedName>
</protein>
<dbReference type="OrthoDB" id="5593235at2759"/>